<dbReference type="Proteomes" id="UP000515202">
    <property type="component" value="Unplaced"/>
</dbReference>
<name>A0A6P6C3Y7_PTEVA</name>
<evidence type="ECO:0000313" key="4">
    <source>
        <dbReference type="RefSeq" id="XP_023382116.1"/>
    </source>
</evidence>
<dbReference type="PANTHER" id="PTHR43157:SF31">
    <property type="entry name" value="PHOSPHATIDYLINOSITOL-GLYCAN BIOSYNTHESIS CLASS F PROTEIN"/>
    <property type="match status" value="1"/>
</dbReference>
<protein>
    <submittedName>
        <fullName evidence="4">Dehydrogenase/reductase SDR family member on chromosome X-like</fullName>
    </submittedName>
</protein>
<dbReference type="KEGG" id="pvp:105309716"/>
<keyword evidence="3" id="KW-1185">Reference proteome</keyword>
<comment type="similarity">
    <text evidence="1">Belongs to the short-chain dehydrogenases/reductases (SDR) family.</text>
</comment>
<dbReference type="PROSITE" id="PS00061">
    <property type="entry name" value="ADH_SHORT"/>
    <property type="match status" value="1"/>
</dbReference>
<dbReference type="GeneID" id="105309716"/>
<dbReference type="GO" id="GO:0016491">
    <property type="term" value="F:oxidoreductase activity"/>
    <property type="evidence" value="ECO:0007669"/>
    <property type="project" value="UniProtKB-KW"/>
</dbReference>
<evidence type="ECO:0000256" key="2">
    <source>
        <dbReference type="ARBA" id="ARBA00023002"/>
    </source>
</evidence>
<evidence type="ECO:0000313" key="3">
    <source>
        <dbReference type="Proteomes" id="UP000515202"/>
    </source>
</evidence>
<dbReference type="OrthoDB" id="191139at2759"/>
<sequence>MMVPQRKTADGFEEHFGLNYLGHFLLTHLLLDTLTQSGRAGHSARVVSVSSATHYVGDLDLDDLQSRCGPRTSSMGSPPPEKRLAIWMLSYTPDLQSHKSGGGSGRAGHSARVVSVSSATHYVGDLDLDDLQSSTCYSPHRAYAQSKLALVLFTYHLQGLLAARGHHVTANVADPGVVNTDLYRHVFWGTGLLRKLMMSWCFFKTPDEGAWTSVYAAVAPELEGVGGRYLYNERETESLAVTYDPELQRQLWARSCLMAGVPDVTPDARRAQLARHEDEALGPAPAGL</sequence>
<dbReference type="PANTHER" id="PTHR43157">
    <property type="entry name" value="PHOSPHATIDYLINOSITOL-GLYCAN BIOSYNTHESIS CLASS F PROTEIN-RELATED"/>
    <property type="match status" value="1"/>
</dbReference>
<reference evidence="4" key="1">
    <citation type="submission" date="2025-08" db="UniProtKB">
        <authorList>
            <consortium name="RefSeq"/>
        </authorList>
    </citation>
    <scope>IDENTIFICATION</scope>
    <source>
        <tissue evidence="4">Kidney</tissue>
    </source>
</reference>
<keyword evidence="2" id="KW-0560">Oxidoreductase</keyword>
<organism evidence="3 4">
    <name type="scientific">Pteropus vampyrus</name>
    <name type="common">Large flying fox</name>
    <dbReference type="NCBI Taxonomy" id="132908"/>
    <lineage>
        <taxon>Eukaryota</taxon>
        <taxon>Metazoa</taxon>
        <taxon>Chordata</taxon>
        <taxon>Craniata</taxon>
        <taxon>Vertebrata</taxon>
        <taxon>Euteleostomi</taxon>
        <taxon>Mammalia</taxon>
        <taxon>Eutheria</taxon>
        <taxon>Laurasiatheria</taxon>
        <taxon>Chiroptera</taxon>
        <taxon>Yinpterochiroptera</taxon>
        <taxon>Pteropodoidea</taxon>
        <taxon>Pteropodidae</taxon>
        <taxon>Pteropodinae</taxon>
        <taxon>Pteropus</taxon>
    </lineage>
</organism>
<dbReference type="RefSeq" id="XP_023382116.1">
    <property type="nucleotide sequence ID" value="XM_023526348.1"/>
</dbReference>
<proteinExistence type="inferred from homology"/>
<dbReference type="AlphaFoldDB" id="A0A6P6C3Y7"/>
<gene>
    <name evidence="4" type="primary">LOC105309716</name>
</gene>
<accession>A0A6P6C3Y7</accession>
<dbReference type="Gene3D" id="3.40.50.720">
    <property type="entry name" value="NAD(P)-binding Rossmann-like Domain"/>
    <property type="match status" value="2"/>
</dbReference>
<evidence type="ECO:0000256" key="1">
    <source>
        <dbReference type="ARBA" id="ARBA00006484"/>
    </source>
</evidence>
<dbReference type="InterPro" id="IPR036291">
    <property type="entry name" value="NAD(P)-bd_dom_sf"/>
</dbReference>
<dbReference type="InterPro" id="IPR020904">
    <property type="entry name" value="Sc_DH/Rdtase_CS"/>
</dbReference>
<dbReference type="SUPFAM" id="SSF51735">
    <property type="entry name" value="NAD(P)-binding Rossmann-fold domains"/>
    <property type="match status" value="1"/>
</dbReference>